<gene>
    <name evidence="2" type="ORF">CTI12_AA471550</name>
</gene>
<comment type="caution">
    <text evidence="2">The sequence shown here is derived from an EMBL/GenBank/DDBJ whole genome shotgun (WGS) entry which is preliminary data.</text>
</comment>
<sequence>MLDNRRYCEWLEHLSLELGPGILGNIFESIQRPFKTIARISDDVYFPHGVSFQLLPRGIISKLYARLSCKDGIFFVTDFTYEQGTWITNNKDKGYNVPLNFPARFYPSDVLEFGPNKKSQPSYFTRPVVSITKYTPRTTPLGPPPSLLASGFPKKTSKAVSPRTHSISFGPPRNMSDDRSYVFSSATSSPHVSRFTGDELHRLMDYKHNIRNISVIAHNGGVGIAEIHVVQRAKVSEVNQINGKESRKPVKELNENPIKK</sequence>
<evidence type="ECO:0000313" key="3">
    <source>
        <dbReference type="Proteomes" id="UP000245207"/>
    </source>
</evidence>
<feature type="compositionally biased region" description="Basic and acidic residues" evidence="1">
    <location>
        <begin position="244"/>
        <end position="260"/>
    </location>
</feature>
<dbReference type="Proteomes" id="UP000245207">
    <property type="component" value="Unassembled WGS sequence"/>
</dbReference>
<dbReference type="SUPFAM" id="SSF49879">
    <property type="entry name" value="SMAD/FHA domain"/>
    <property type="match status" value="1"/>
</dbReference>
<evidence type="ECO:0000313" key="2">
    <source>
        <dbReference type="EMBL" id="PWA50549.1"/>
    </source>
</evidence>
<name>A0A2U1LNH1_ARTAN</name>
<evidence type="ECO:0000256" key="1">
    <source>
        <dbReference type="SAM" id="MobiDB-lite"/>
    </source>
</evidence>
<dbReference type="Gene3D" id="3.40.50.300">
    <property type="entry name" value="P-loop containing nucleotide triphosphate hydrolases"/>
    <property type="match status" value="1"/>
</dbReference>
<organism evidence="2 3">
    <name type="scientific">Artemisia annua</name>
    <name type="common">Sweet wormwood</name>
    <dbReference type="NCBI Taxonomy" id="35608"/>
    <lineage>
        <taxon>Eukaryota</taxon>
        <taxon>Viridiplantae</taxon>
        <taxon>Streptophyta</taxon>
        <taxon>Embryophyta</taxon>
        <taxon>Tracheophyta</taxon>
        <taxon>Spermatophyta</taxon>
        <taxon>Magnoliopsida</taxon>
        <taxon>eudicotyledons</taxon>
        <taxon>Gunneridae</taxon>
        <taxon>Pentapetalae</taxon>
        <taxon>asterids</taxon>
        <taxon>campanulids</taxon>
        <taxon>Asterales</taxon>
        <taxon>Asteraceae</taxon>
        <taxon>Asteroideae</taxon>
        <taxon>Anthemideae</taxon>
        <taxon>Artemisiinae</taxon>
        <taxon>Artemisia</taxon>
    </lineage>
</organism>
<feature type="region of interest" description="Disordered" evidence="1">
    <location>
        <begin position="140"/>
        <end position="172"/>
    </location>
</feature>
<dbReference type="OrthoDB" id="655030at2759"/>
<dbReference type="AlphaFoldDB" id="A0A2U1LNH1"/>
<reference evidence="2 3" key="1">
    <citation type="journal article" date="2018" name="Mol. Plant">
        <title>The genome of Artemisia annua provides insight into the evolution of Asteraceae family and artemisinin biosynthesis.</title>
        <authorList>
            <person name="Shen Q."/>
            <person name="Zhang L."/>
            <person name="Liao Z."/>
            <person name="Wang S."/>
            <person name="Yan T."/>
            <person name="Shi P."/>
            <person name="Liu M."/>
            <person name="Fu X."/>
            <person name="Pan Q."/>
            <person name="Wang Y."/>
            <person name="Lv Z."/>
            <person name="Lu X."/>
            <person name="Zhang F."/>
            <person name="Jiang W."/>
            <person name="Ma Y."/>
            <person name="Chen M."/>
            <person name="Hao X."/>
            <person name="Li L."/>
            <person name="Tang Y."/>
            <person name="Lv G."/>
            <person name="Zhou Y."/>
            <person name="Sun X."/>
            <person name="Brodelius P.E."/>
            <person name="Rose J.K.C."/>
            <person name="Tang K."/>
        </authorList>
    </citation>
    <scope>NUCLEOTIDE SEQUENCE [LARGE SCALE GENOMIC DNA]</scope>
    <source>
        <strain evidence="3">cv. Huhao1</strain>
        <tissue evidence="2">Leaf</tissue>
    </source>
</reference>
<proteinExistence type="predicted"/>
<feature type="region of interest" description="Disordered" evidence="1">
    <location>
        <begin position="240"/>
        <end position="260"/>
    </location>
</feature>
<dbReference type="InterPro" id="IPR027417">
    <property type="entry name" value="P-loop_NTPase"/>
</dbReference>
<dbReference type="InterPro" id="IPR008984">
    <property type="entry name" value="SMAD_FHA_dom_sf"/>
</dbReference>
<dbReference type="STRING" id="35608.A0A2U1LNH1"/>
<protein>
    <submittedName>
        <fullName evidence="2">Zeaxanthin epoxidase</fullName>
    </submittedName>
</protein>
<dbReference type="EMBL" id="PKPP01008495">
    <property type="protein sequence ID" value="PWA50549.1"/>
    <property type="molecule type" value="Genomic_DNA"/>
</dbReference>
<keyword evidence="3" id="KW-1185">Reference proteome</keyword>
<accession>A0A2U1LNH1</accession>